<dbReference type="EMBL" id="QXFZ01002898">
    <property type="protein sequence ID" value="KAE9072875.1"/>
    <property type="molecule type" value="Genomic_DNA"/>
</dbReference>
<evidence type="ECO:0000313" key="2">
    <source>
        <dbReference type="EMBL" id="KAE9072875.1"/>
    </source>
</evidence>
<accession>A0A6A3QBU8</accession>
<dbReference type="Proteomes" id="UP000441208">
    <property type="component" value="Unassembled WGS sequence"/>
</dbReference>
<dbReference type="AlphaFoldDB" id="A0A6A3QBU8"/>
<protein>
    <submittedName>
        <fullName evidence="2">Uncharacterized protein</fullName>
    </submittedName>
</protein>
<proteinExistence type="predicted"/>
<organism evidence="2 3">
    <name type="scientific">Phytophthora fragariae</name>
    <dbReference type="NCBI Taxonomy" id="53985"/>
    <lineage>
        <taxon>Eukaryota</taxon>
        <taxon>Sar</taxon>
        <taxon>Stramenopiles</taxon>
        <taxon>Oomycota</taxon>
        <taxon>Peronosporomycetes</taxon>
        <taxon>Peronosporales</taxon>
        <taxon>Peronosporaceae</taxon>
        <taxon>Phytophthora</taxon>
    </lineage>
</organism>
<sequence>MGGDGHGGEEGHSGGEEHGEVNDTAEVKGTLEVKGTRETNNRAVVKSMVQVNGTAVRRRKRSSWGANDTTEDMDTAEVKNAAVVEDMMG</sequence>
<gene>
    <name evidence="2" type="ORF">PF007_g26017</name>
</gene>
<name>A0A6A3QBU8_9STRA</name>
<evidence type="ECO:0000313" key="3">
    <source>
        <dbReference type="Proteomes" id="UP000441208"/>
    </source>
</evidence>
<evidence type="ECO:0000256" key="1">
    <source>
        <dbReference type="SAM" id="MobiDB-lite"/>
    </source>
</evidence>
<comment type="caution">
    <text evidence="2">The sequence shown here is derived from an EMBL/GenBank/DDBJ whole genome shotgun (WGS) entry which is preliminary data.</text>
</comment>
<reference evidence="2 3" key="1">
    <citation type="submission" date="2018-08" db="EMBL/GenBank/DDBJ databases">
        <title>Genomic investigation of the strawberry pathogen Phytophthora fragariae indicates pathogenicity is determined by transcriptional variation in three key races.</title>
        <authorList>
            <person name="Adams T.M."/>
            <person name="Armitage A.D."/>
            <person name="Sobczyk M.K."/>
            <person name="Bates H.J."/>
            <person name="Dunwell J.M."/>
            <person name="Nellist C.F."/>
            <person name="Harrison R.J."/>
        </authorList>
    </citation>
    <scope>NUCLEOTIDE SEQUENCE [LARGE SCALE GENOMIC DNA]</scope>
    <source>
        <strain evidence="2 3">NOV-71</strain>
    </source>
</reference>
<feature type="region of interest" description="Disordered" evidence="1">
    <location>
        <begin position="1"/>
        <end position="38"/>
    </location>
</feature>